<accession>A0A2N3PK16</accession>
<dbReference type="GeneID" id="97290055"/>
<sequence length="322" mass="35780">MVNKPSFKLLAKGKDITQRIQKNLISLSFEDKAKDESDEISLTLNGLYARAPFGDSLELWLGYEERLNKCGTFALNSFSKNYTSNITEIRATAINFASNVKVKKDRAFENTNLAEIAKKIAQENNLRHKVEVCAKTFIKYELQNNISDMEFIYSLCAKYGYLACIKEQTLIIIEQKSAALDGEKGAATKGESNLTHTLTLGDLFDLQINIKNRNNYTGVRVSYQDIQSGTIKSVLCGKEHLVYELKIAPAKSESEALAQGMAKLNQLNIGVYEGSFSTKGANIRAGANLIIKGISEKATFSIKDVRHELNSSGYRISVNFEG</sequence>
<gene>
    <name evidence="1" type="ORF">BCM31_06385</name>
</gene>
<proteinExistence type="predicted"/>
<dbReference type="OrthoDB" id="5319172at2"/>
<comment type="caution">
    <text evidence="1">The sequence shown here is derived from an EMBL/GenBank/DDBJ whole genome shotgun (WGS) entry which is preliminary data.</text>
</comment>
<dbReference type="RefSeq" id="WP_006802505.1">
    <property type="nucleotide sequence ID" value="NZ_CABKOI010000020.1"/>
</dbReference>
<organism evidence="1 2">
    <name type="scientific">Helicobacter winghamensis</name>
    <dbReference type="NCBI Taxonomy" id="157268"/>
    <lineage>
        <taxon>Bacteria</taxon>
        <taxon>Pseudomonadati</taxon>
        <taxon>Campylobacterota</taxon>
        <taxon>Epsilonproteobacteria</taxon>
        <taxon>Campylobacterales</taxon>
        <taxon>Helicobacteraceae</taxon>
        <taxon>Helicobacter</taxon>
    </lineage>
</organism>
<keyword evidence="2" id="KW-1185">Reference proteome</keyword>
<reference evidence="1 2" key="1">
    <citation type="submission" date="2016-07" db="EMBL/GenBank/DDBJ databases">
        <title>Detection of Helicobacter winghamensis from caecal content of red fox (Vulpes vulpes).</title>
        <authorList>
            <person name="Zanoni R.G."/>
            <person name="Florio D."/>
            <person name="Caffara M."/>
            <person name="Renzi M."/>
            <person name="Parisi A."/>
            <person name="Pasquali F."/>
            <person name="Manfreda G."/>
        </authorList>
    </citation>
    <scope>NUCLEOTIDE SEQUENCE [LARGE SCALE GENOMIC DNA]</scope>
    <source>
        <strain evidence="1 2">295_13</strain>
    </source>
</reference>
<evidence type="ECO:0000313" key="2">
    <source>
        <dbReference type="Proteomes" id="UP000233350"/>
    </source>
</evidence>
<dbReference type="EMBL" id="MBPK01000013">
    <property type="protein sequence ID" value="PKT81750.1"/>
    <property type="molecule type" value="Genomic_DNA"/>
</dbReference>
<dbReference type="AlphaFoldDB" id="A0A2N3PK16"/>
<dbReference type="Proteomes" id="UP000233350">
    <property type="component" value="Unassembled WGS sequence"/>
</dbReference>
<protein>
    <submittedName>
        <fullName evidence="1">Phage tail protein</fullName>
    </submittedName>
</protein>
<dbReference type="STRING" id="556267.HWAG_00810"/>
<name>A0A2N3PK16_9HELI</name>
<dbReference type="SUPFAM" id="SSF69279">
    <property type="entry name" value="Phage tail proteins"/>
    <property type="match status" value="1"/>
</dbReference>
<evidence type="ECO:0000313" key="1">
    <source>
        <dbReference type="EMBL" id="PKT81750.1"/>
    </source>
</evidence>